<dbReference type="GO" id="GO:0046872">
    <property type="term" value="F:metal ion binding"/>
    <property type="evidence" value="ECO:0007669"/>
    <property type="project" value="UniProtKB-KW"/>
</dbReference>
<dbReference type="PANTHER" id="PTHR11839:SF15">
    <property type="entry name" value="URIDINE DIPHOSPHATE GLUCOSE PYROPHOSPHATASE NUDT14"/>
    <property type="match status" value="1"/>
</dbReference>
<dbReference type="InterPro" id="IPR004385">
    <property type="entry name" value="NDP_pyrophosphatase"/>
</dbReference>
<dbReference type="SUPFAM" id="SSF55811">
    <property type="entry name" value="Nudix"/>
    <property type="match status" value="1"/>
</dbReference>
<dbReference type="NCBIfam" id="TIGR00052">
    <property type="entry name" value="nudix-type nucleoside diphosphatase, YffH/AdpP family"/>
    <property type="match status" value="1"/>
</dbReference>
<feature type="binding site" evidence="3">
    <location>
        <position position="108"/>
    </location>
    <ligand>
        <name>Mg(2+)</name>
        <dbReference type="ChEBI" id="CHEBI:18420"/>
        <label>1</label>
    </ligand>
</feature>
<dbReference type="InterPro" id="IPR015797">
    <property type="entry name" value="NUDIX_hydrolase-like_dom_sf"/>
</dbReference>
<protein>
    <submittedName>
        <fullName evidence="5">NUDIX domain-containing protein</fullName>
        <ecNumber evidence="5">3.6.1.-</ecNumber>
    </submittedName>
</protein>
<feature type="short sequence motif" description="Nudix box" evidence="4">
    <location>
        <begin position="89"/>
        <end position="111"/>
    </location>
</feature>
<dbReference type="PROSITE" id="PS51462">
    <property type="entry name" value="NUDIX"/>
    <property type="match status" value="1"/>
</dbReference>
<feature type="binding site" evidence="3">
    <location>
        <position position="104"/>
    </location>
    <ligand>
        <name>Mg(2+)</name>
        <dbReference type="ChEBI" id="CHEBI:18420"/>
        <label>2</label>
    </ligand>
</feature>
<dbReference type="Proteomes" id="UP000254920">
    <property type="component" value="Unassembled WGS sequence"/>
</dbReference>
<dbReference type="GeneID" id="93091113"/>
<evidence type="ECO:0000256" key="3">
    <source>
        <dbReference type="PIRSR" id="PIRSR604385-2"/>
    </source>
</evidence>
<dbReference type="EMBL" id="UFVD01000001">
    <property type="protein sequence ID" value="SUX10479.1"/>
    <property type="molecule type" value="Genomic_DNA"/>
</dbReference>
<dbReference type="CDD" id="cd18887">
    <property type="entry name" value="NUDIX_UGPPase_Nudt14"/>
    <property type="match status" value="1"/>
</dbReference>
<reference evidence="5 6" key="1">
    <citation type="submission" date="2018-06" db="EMBL/GenBank/DDBJ databases">
        <authorList>
            <consortium name="Pathogen Informatics"/>
            <person name="Doyle S."/>
        </authorList>
    </citation>
    <scope>NUCLEOTIDE SEQUENCE [LARGE SCALE GENOMIC DNA]</scope>
    <source>
        <strain evidence="5 6">NCTC12475</strain>
    </source>
</reference>
<gene>
    <name evidence="5" type="primary">nudK</name>
    <name evidence="5" type="ORF">NCTC12475_00676</name>
</gene>
<keyword evidence="3" id="KW-0479">Metal-binding</keyword>
<keyword evidence="2 5" id="KW-0378">Hydrolase</keyword>
<dbReference type="GO" id="GO:0019693">
    <property type="term" value="P:ribose phosphate metabolic process"/>
    <property type="evidence" value="ECO:0007669"/>
    <property type="project" value="TreeGrafter"/>
</dbReference>
<proteinExistence type="predicted"/>
<evidence type="ECO:0000256" key="2">
    <source>
        <dbReference type="ARBA" id="ARBA00022801"/>
    </source>
</evidence>
<dbReference type="Gene3D" id="3.90.79.10">
    <property type="entry name" value="Nucleoside Triphosphate Pyrophosphohydrolase"/>
    <property type="match status" value="1"/>
</dbReference>
<keyword evidence="3" id="KW-0460">Magnesium</keyword>
<evidence type="ECO:0000256" key="1">
    <source>
        <dbReference type="ARBA" id="ARBA00001946"/>
    </source>
</evidence>
<dbReference type="RefSeq" id="WP_089182883.1">
    <property type="nucleotide sequence ID" value="NZ_CP043427.1"/>
</dbReference>
<evidence type="ECO:0000256" key="4">
    <source>
        <dbReference type="PIRSR" id="PIRSR604385-3"/>
    </source>
</evidence>
<dbReference type="InterPro" id="IPR000086">
    <property type="entry name" value="NUDIX_hydrolase_dom"/>
</dbReference>
<accession>A0A381DIG8</accession>
<feature type="binding site" evidence="3">
    <location>
        <position position="155"/>
    </location>
    <ligand>
        <name>Mg(2+)</name>
        <dbReference type="ChEBI" id="CHEBI:18420"/>
        <label>1</label>
    </ligand>
</feature>
<dbReference type="GO" id="GO:0008768">
    <property type="term" value="F:UDP-sugar diphosphatase activity"/>
    <property type="evidence" value="ECO:0007669"/>
    <property type="project" value="TreeGrafter"/>
</dbReference>
<evidence type="ECO:0000313" key="6">
    <source>
        <dbReference type="Proteomes" id="UP000254920"/>
    </source>
</evidence>
<keyword evidence="6" id="KW-1185">Reference proteome</keyword>
<dbReference type="EC" id="3.6.1.-" evidence="5"/>
<organism evidence="5 6">
    <name type="scientific">Campylobacter sputorum subsp. sputorum</name>
    <dbReference type="NCBI Taxonomy" id="32024"/>
    <lineage>
        <taxon>Bacteria</taxon>
        <taxon>Pseudomonadati</taxon>
        <taxon>Campylobacterota</taxon>
        <taxon>Epsilonproteobacteria</taxon>
        <taxon>Campylobacterales</taxon>
        <taxon>Campylobacteraceae</taxon>
        <taxon>Campylobacter</taxon>
    </lineage>
</organism>
<name>A0A381DIG8_9BACT</name>
<dbReference type="GO" id="GO:0006753">
    <property type="term" value="P:nucleoside phosphate metabolic process"/>
    <property type="evidence" value="ECO:0007669"/>
    <property type="project" value="TreeGrafter"/>
</dbReference>
<sequence>MDTNITNFKITSLKSDKFIKLFSVEFTQNGVNRTWDCIDIHDSVSVLLYHKSKNAFLLVKQFRPPLWHYQMKNGIKSDEPGFSYELCSGIMDKGIDAKQTAIEEVEEETGFRVSNLQHIITTYASFGVSSNKQSLFFAFIDDDMKVSNGGGIDDESIELVYIEKNKAMSFAYDESKAKAASLIFAFMWFFENNMKSA</sequence>
<dbReference type="OrthoDB" id="5360793at2"/>
<comment type="cofactor">
    <cofactor evidence="1 3">
        <name>Mg(2+)</name>
        <dbReference type="ChEBI" id="CHEBI:18420"/>
    </cofactor>
</comment>
<dbReference type="STRING" id="32024.GCA_000788295_00982"/>
<dbReference type="AlphaFoldDB" id="A0A381DIG8"/>
<dbReference type="PANTHER" id="PTHR11839">
    <property type="entry name" value="UDP/ADP-SUGAR PYROPHOSPHATASE"/>
    <property type="match status" value="1"/>
</dbReference>
<evidence type="ECO:0000313" key="5">
    <source>
        <dbReference type="EMBL" id="SUX10479.1"/>
    </source>
</evidence>
<dbReference type="Pfam" id="PF00293">
    <property type="entry name" value="NUDIX"/>
    <property type="match status" value="1"/>
</dbReference>